<sequence length="63" mass="7338">MSSIKQRKSQKRMRGVPVHYDEIKKPHTVMLTDTAWKELRISAKESGISVGELIERWARSQID</sequence>
<dbReference type="EMBL" id="CP017599">
    <property type="protein sequence ID" value="AOX02534.1"/>
    <property type="molecule type" value="Genomic_DNA"/>
</dbReference>
<name>A0A1D8TY80_9CYAN</name>
<dbReference type="KEGG" id="mpro:BJP34_26585"/>
<gene>
    <name evidence="1" type="ORF">BJP34_26585</name>
</gene>
<dbReference type="AlphaFoldDB" id="A0A1D8TY80"/>
<dbReference type="STRING" id="1458985.BJP34_26585"/>
<evidence type="ECO:0000313" key="1">
    <source>
        <dbReference type="EMBL" id="AOX02534.1"/>
    </source>
</evidence>
<reference evidence="2" key="1">
    <citation type="submission" date="2016-10" db="EMBL/GenBank/DDBJ databases">
        <title>Comparative genomics uncovers the prolific and rare metabolic potential of the cyanobacterial genus Moorea.</title>
        <authorList>
            <person name="Leao T."/>
            <person name="Castelao G."/>
            <person name="Korobeynikov A."/>
            <person name="Monroe E.A."/>
            <person name="Podell S."/>
            <person name="Glukhov E."/>
            <person name="Allen E."/>
            <person name="Gerwick W.H."/>
            <person name="Gerwick L."/>
        </authorList>
    </citation>
    <scope>NUCLEOTIDE SEQUENCE [LARGE SCALE GENOMIC DNA]</scope>
    <source>
        <strain evidence="2">PAL-8-15-08-1</strain>
    </source>
</reference>
<accession>A0A1D8TY80</accession>
<organism evidence="1 2">
    <name type="scientific">Moorena producens PAL-8-15-08-1</name>
    <dbReference type="NCBI Taxonomy" id="1458985"/>
    <lineage>
        <taxon>Bacteria</taxon>
        <taxon>Bacillati</taxon>
        <taxon>Cyanobacteriota</taxon>
        <taxon>Cyanophyceae</taxon>
        <taxon>Coleofasciculales</taxon>
        <taxon>Coleofasciculaceae</taxon>
        <taxon>Moorena</taxon>
    </lineage>
</organism>
<protein>
    <recommendedName>
        <fullName evidence="3">CopG family transcriptional regulator</fullName>
    </recommendedName>
</protein>
<evidence type="ECO:0008006" key="3">
    <source>
        <dbReference type="Google" id="ProtNLM"/>
    </source>
</evidence>
<dbReference type="Proteomes" id="UP000177870">
    <property type="component" value="Chromosome"/>
</dbReference>
<evidence type="ECO:0000313" key="2">
    <source>
        <dbReference type="Proteomes" id="UP000177870"/>
    </source>
</evidence>
<proteinExistence type="predicted"/>